<dbReference type="PANTHER" id="PTHR32305">
    <property type="match status" value="1"/>
</dbReference>
<proteinExistence type="predicted"/>
<feature type="domain" description="Teneurin-like YD-shell" evidence="3">
    <location>
        <begin position="658"/>
        <end position="755"/>
    </location>
</feature>
<keyword evidence="1" id="KW-0677">Repeat</keyword>
<dbReference type="Pfam" id="PF20148">
    <property type="entry name" value="DUF6531"/>
    <property type="match status" value="1"/>
</dbReference>
<evidence type="ECO:0000259" key="3">
    <source>
        <dbReference type="Pfam" id="PF25023"/>
    </source>
</evidence>
<dbReference type="NCBIfam" id="TIGR01643">
    <property type="entry name" value="YD_repeat_2x"/>
    <property type="match status" value="5"/>
</dbReference>
<feature type="domain" description="DUF6531" evidence="2">
    <location>
        <begin position="117"/>
        <end position="183"/>
    </location>
</feature>
<protein>
    <submittedName>
        <fullName evidence="4">DUF6531 domain-containing protein</fullName>
    </submittedName>
</protein>
<evidence type="ECO:0000256" key="1">
    <source>
        <dbReference type="ARBA" id="ARBA00022737"/>
    </source>
</evidence>
<dbReference type="EMBL" id="CP098023">
    <property type="protein sequence ID" value="WKD50011.1"/>
    <property type="molecule type" value="Genomic_DNA"/>
</dbReference>
<organism evidence="4 5">
    <name type="scientific">Microbulbifer spongiae</name>
    <dbReference type="NCBI Taxonomy" id="2944933"/>
    <lineage>
        <taxon>Bacteria</taxon>
        <taxon>Pseudomonadati</taxon>
        <taxon>Pseudomonadota</taxon>
        <taxon>Gammaproteobacteria</taxon>
        <taxon>Cellvibrionales</taxon>
        <taxon>Microbulbiferaceae</taxon>
        <taxon>Microbulbifer</taxon>
    </lineage>
</organism>
<dbReference type="InterPro" id="IPR006530">
    <property type="entry name" value="YD"/>
</dbReference>
<dbReference type="RefSeq" id="WP_301415891.1">
    <property type="nucleotide sequence ID" value="NZ_CP098023.1"/>
</dbReference>
<sequence length="1033" mass="117859">MTPEYPAQFVSDLLKALNPPPVTFSQQDPAAACRWLNAIRDRSGSPGPAGRALSPWPEAPAVATNQYTIAMAPAVEHLPGIGDSPVHFINTPGVNPQGTSVPPLNQCRRIGGRVIGSNGEVAFERIDLAIPGPLPFHWKRYYRTSIREDLGIGTGWRHSLNEQLLVQDNLVELHTAEGRRIRFQQPAVGHACYNRFERLLLSRQSLHSYCLIAFDQSHKIFRADGVNRALPLSEIRDLCGNTLTIDYSAGLPRRIVSSWGRVVEFQIHGGRISKLVNHHAPGDQRDLCQYAFHGELLTEASSAQDSEQYRYKNLALIELSSDQAGTCQFEYDQRERCQKMRLNAAEIVLRWQHKHTTCQVEMPDRDPQQLCFNGFGQLTGERRGQHQRSWLYDTYGNLCQYTDRHGQRTFFRHDTFGRCTRRTQSGISTRYQYDQQGFPQAALLAEEQVWRYQFSDNGRPLTVTDPEKQMWKFLYGNRGQLTQITDPEGGKVDFTWDGQGQLQTVRCGKQQWGFEYDHWQRVTAIVADGETRCAWHYGAAGELREARIGLHHYTLGYAGHGQPCAIHLGNQQRLHWEFDGAGRVCQIHFADGNSWELQRNPHGQLAQLQTTNGCYHWRYDSLGQLVCHRAPGGRQLRWHYNPDGTLREYCDNDCHWYFLYNTRGAVTGIRNNNGQSSAFHYDTQLRLIQANNQHASVRFRYDRRGRVIAENHNSSDVRDFSLKYQYDSRGWLRSASSDDLDLTYTFAPCGSLYGIDANGASILRSETNGRDTILVQGAVRSTHRYRYGHLSTLESSQTPAWKFETHPPLPLTTPVRHAESVPACIDRDKRGNVIGEREMPARKNFRYHYDGWGLMGTAECSEFKTSFRYDPFGRRLSKTCTHRKSTRQRRVVTNWSGLGIWAETLQIDGKSRGLDHWIQHPLTRSILCQWKSTDSEHYLNSPDGRPLAIFDAKGAVRWLWTPGQRENTGCSHRQQPGPWRGINLIADSETDLWYHPLGYWHPVLQIWLNGPGVFTPCAADTTVSGPRVEVIAT</sequence>
<keyword evidence="5" id="KW-1185">Reference proteome</keyword>
<evidence type="ECO:0000313" key="4">
    <source>
        <dbReference type="EMBL" id="WKD50011.1"/>
    </source>
</evidence>
<dbReference type="InterPro" id="IPR045351">
    <property type="entry name" value="DUF6531"/>
</dbReference>
<gene>
    <name evidence="4" type="ORF">M8T91_00880</name>
</gene>
<dbReference type="InterPro" id="IPR056823">
    <property type="entry name" value="TEN-like_YD-shell"/>
</dbReference>
<dbReference type="Gene3D" id="2.180.10.10">
    <property type="entry name" value="RHS repeat-associated core"/>
    <property type="match status" value="1"/>
</dbReference>
<dbReference type="Pfam" id="PF25023">
    <property type="entry name" value="TEN_YD-shell"/>
    <property type="match status" value="3"/>
</dbReference>
<feature type="domain" description="Teneurin-like YD-shell" evidence="3">
    <location>
        <begin position="515"/>
        <end position="649"/>
    </location>
</feature>
<evidence type="ECO:0000313" key="5">
    <source>
        <dbReference type="Proteomes" id="UP001321520"/>
    </source>
</evidence>
<dbReference type="Proteomes" id="UP001321520">
    <property type="component" value="Chromosome"/>
</dbReference>
<reference evidence="4 5" key="1">
    <citation type="submission" date="2022-05" db="EMBL/GenBank/DDBJ databases">
        <title>Microbulbifer sp. nov., isolated from sponge.</title>
        <authorList>
            <person name="Gao L."/>
        </authorList>
    </citation>
    <scope>NUCLEOTIDE SEQUENCE [LARGE SCALE GENOMIC DNA]</scope>
    <source>
        <strain evidence="4 5">MI-G</strain>
    </source>
</reference>
<dbReference type="InterPro" id="IPR050708">
    <property type="entry name" value="T6SS_VgrG/RHS"/>
</dbReference>
<feature type="domain" description="Teneurin-like YD-shell" evidence="3">
    <location>
        <begin position="392"/>
        <end position="491"/>
    </location>
</feature>
<evidence type="ECO:0000259" key="2">
    <source>
        <dbReference type="Pfam" id="PF20148"/>
    </source>
</evidence>
<accession>A0ABY9EDD9</accession>
<dbReference type="PANTHER" id="PTHR32305:SF15">
    <property type="entry name" value="PROTEIN RHSA-RELATED"/>
    <property type="match status" value="1"/>
</dbReference>
<name>A0ABY9EDD9_9GAMM</name>